<dbReference type="Gene3D" id="3.40.930.10">
    <property type="entry name" value="Mannitol-specific EII, Chain A"/>
    <property type="match status" value="1"/>
</dbReference>
<evidence type="ECO:0000256" key="12">
    <source>
        <dbReference type="SAM" id="Phobius"/>
    </source>
</evidence>
<feature type="transmembrane region" description="Helical" evidence="12">
    <location>
        <begin position="546"/>
        <end position="564"/>
    </location>
</feature>
<evidence type="ECO:0000313" key="17">
    <source>
        <dbReference type="Proteomes" id="UP000198752"/>
    </source>
</evidence>
<evidence type="ECO:0000256" key="10">
    <source>
        <dbReference type="ARBA" id="ARBA00022989"/>
    </source>
</evidence>
<feature type="domain" description="PTS EIIC type-2" evidence="15">
    <location>
        <begin position="298"/>
        <end position="631"/>
    </location>
</feature>
<proteinExistence type="predicted"/>
<dbReference type="PROSITE" id="PS51104">
    <property type="entry name" value="PTS_EIIC_TYPE_2"/>
    <property type="match status" value="1"/>
</dbReference>
<feature type="domain" description="PTS EIIB type-2" evidence="14">
    <location>
        <begin position="173"/>
        <end position="268"/>
    </location>
</feature>
<dbReference type="GO" id="GO:0005737">
    <property type="term" value="C:cytoplasm"/>
    <property type="evidence" value="ECO:0007669"/>
    <property type="project" value="UniProtKB-SubCell"/>
</dbReference>
<dbReference type="NCBIfam" id="TIGR00829">
    <property type="entry name" value="FRU"/>
    <property type="match status" value="1"/>
</dbReference>
<dbReference type="InterPro" id="IPR013014">
    <property type="entry name" value="PTS_EIIC_2"/>
</dbReference>
<dbReference type="FunFam" id="3.40.50.2300:FF:000014">
    <property type="entry name" value="PTS system fructose-like transporter subunit IIB"/>
    <property type="match status" value="1"/>
</dbReference>
<evidence type="ECO:0000256" key="9">
    <source>
        <dbReference type="ARBA" id="ARBA00022692"/>
    </source>
</evidence>
<evidence type="ECO:0000313" key="16">
    <source>
        <dbReference type="EMBL" id="SFG90037.1"/>
    </source>
</evidence>
<dbReference type="STRING" id="269670.SAMN02982927_03144"/>
<dbReference type="SUPFAM" id="SSF52794">
    <property type="entry name" value="PTS system IIB component-like"/>
    <property type="match status" value="1"/>
</dbReference>
<feature type="transmembrane region" description="Helical" evidence="12">
    <location>
        <begin position="570"/>
        <end position="590"/>
    </location>
</feature>
<keyword evidence="9 12" id="KW-0812">Transmembrane</keyword>
<dbReference type="InterPro" id="IPR006327">
    <property type="entry name" value="PTS_IIC_fruc"/>
</dbReference>
<dbReference type="InterPro" id="IPR050864">
    <property type="entry name" value="Bacterial_PTS_Sugar_Transport"/>
</dbReference>
<dbReference type="GO" id="GO:0005351">
    <property type="term" value="F:carbohydrate:proton symporter activity"/>
    <property type="evidence" value="ECO:0007669"/>
    <property type="project" value="InterPro"/>
</dbReference>
<evidence type="ECO:0000256" key="1">
    <source>
        <dbReference type="ARBA" id="ARBA00004429"/>
    </source>
</evidence>
<dbReference type="Pfam" id="PF00359">
    <property type="entry name" value="PTS_EIIA_2"/>
    <property type="match status" value="1"/>
</dbReference>
<keyword evidence="10 12" id="KW-1133">Transmembrane helix</keyword>
<evidence type="ECO:0000256" key="3">
    <source>
        <dbReference type="ARBA" id="ARBA00022448"/>
    </source>
</evidence>
<dbReference type="Gene3D" id="3.40.50.2300">
    <property type="match status" value="1"/>
</dbReference>
<keyword evidence="4" id="KW-1003">Cell membrane</keyword>
<feature type="transmembrane region" description="Helical" evidence="12">
    <location>
        <begin position="431"/>
        <end position="449"/>
    </location>
</feature>
<protein>
    <submittedName>
        <fullName evidence="16">PTS system, fructose-specific IIC component</fullName>
    </submittedName>
</protein>
<evidence type="ECO:0000256" key="5">
    <source>
        <dbReference type="ARBA" id="ARBA00022553"/>
    </source>
</evidence>
<feature type="domain" description="PTS EIIA type-2" evidence="13">
    <location>
        <begin position="5"/>
        <end position="149"/>
    </location>
</feature>
<evidence type="ECO:0000259" key="14">
    <source>
        <dbReference type="PROSITE" id="PS51099"/>
    </source>
</evidence>
<keyword evidence="11 12" id="KW-0472">Membrane</keyword>
<dbReference type="FunFam" id="3.40.930.10:FF:000009">
    <property type="entry name" value="PTS system, fructose specific IIABC component"/>
    <property type="match status" value="1"/>
</dbReference>
<keyword evidence="5" id="KW-0597">Phosphoprotein</keyword>
<comment type="subcellular location">
    <subcellularLocation>
        <location evidence="1">Cell inner membrane</location>
        <topology evidence="1">Multi-pass membrane protein</topology>
    </subcellularLocation>
    <subcellularLocation>
        <location evidence="2">Cytoplasm</location>
    </subcellularLocation>
</comment>
<keyword evidence="3" id="KW-0813">Transport</keyword>
<feature type="transmembrane region" description="Helical" evidence="12">
    <location>
        <begin position="470"/>
        <end position="488"/>
    </location>
</feature>
<sequence length="641" mass="67296">MKVTDLLTAATVNLDLKSTSKKDVLDELAATLEKAGKLNDLAGYRAALDKREEQSTTGIGDGVAIPHSKTAAVKEAAIAFGRSKEGVDFQSLDGQPAHLFFMIAATDGANATHLEALSTLSTFLIKPDFREKLMNAATPEEIVAAFDQQEETSENVAAEEKKAAESNTDGYEILAVTGCPTGIAHTYMAADALKQKAKEMGVSIKVQTNGSTGIKNKLQADEIAKAKGIIVAASINIDVEPFNGKPLVQVPVTDGIRRPEALINEVLEGKAPVYQSNGSNSKSQTAENDGSGEKKINIYKNLMNGVTYMLPFVVGGGILIAVSYMIASIMGIELRPVSSVTDVHSFAELLSFIGSGNAMYLMIPILAGFIAMSIADRPGLAPGMVGGLMALTSNAGFLGGLIAGFLAGYAVELVKWAFQKWPQSLDGLKPVLIYPVFGIFITGALMFLINQPISAFVEMMTHTLNGMGTGNLVFLGLILGCMMGIDLGGPFNKIAFTFGIAMISAGNFYPQAAVMAGGMVPPLGMALATTLFPYKFNRAQRDAGKVAYVLGAAFVSEGAIPFGAADPLRVMVSSAIGSALAGGLALLFGVGLRTPHGGIFVIPLVSNGNPLLYALAIIIGTIVTAILYGIWKKPLEDKKNA</sequence>
<dbReference type="Pfam" id="PF02302">
    <property type="entry name" value="PTS_IIB"/>
    <property type="match status" value="1"/>
</dbReference>
<evidence type="ECO:0000259" key="13">
    <source>
        <dbReference type="PROSITE" id="PS51094"/>
    </source>
</evidence>
<accession>A0A1I2VP51</accession>
<dbReference type="InterPro" id="IPR036095">
    <property type="entry name" value="PTS_EIIB-like_sf"/>
</dbReference>
<organism evidence="16 17">
    <name type="scientific">Sporolactobacillus nakayamae</name>
    <dbReference type="NCBI Taxonomy" id="269670"/>
    <lineage>
        <taxon>Bacteria</taxon>
        <taxon>Bacillati</taxon>
        <taxon>Bacillota</taxon>
        <taxon>Bacilli</taxon>
        <taxon>Bacillales</taxon>
        <taxon>Sporolactobacillaceae</taxon>
        <taxon>Sporolactobacillus</taxon>
    </lineage>
</organism>
<evidence type="ECO:0000256" key="7">
    <source>
        <dbReference type="ARBA" id="ARBA00022679"/>
    </source>
</evidence>
<name>A0A1I2VP51_9BACL</name>
<feature type="transmembrane region" description="Helical" evidence="12">
    <location>
        <begin position="387"/>
        <end position="411"/>
    </location>
</feature>
<feature type="transmembrane region" description="Helical" evidence="12">
    <location>
        <begin position="308"/>
        <end position="332"/>
    </location>
</feature>
<dbReference type="GO" id="GO:0090563">
    <property type="term" value="F:protein-phosphocysteine-sugar phosphotransferase activity"/>
    <property type="evidence" value="ECO:0007669"/>
    <property type="project" value="TreeGrafter"/>
</dbReference>
<evidence type="ECO:0000256" key="6">
    <source>
        <dbReference type="ARBA" id="ARBA00022597"/>
    </source>
</evidence>
<dbReference type="EMBL" id="FOOY01000028">
    <property type="protein sequence ID" value="SFG90037.1"/>
    <property type="molecule type" value="Genomic_DNA"/>
</dbReference>
<feature type="transmembrane region" description="Helical" evidence="12">
    <location>
        <begin position="352"/>
        <end position="375"/>
    </location>
</feature>
<feature type="transmembrane region" description="Helical" evidence="12">
    <location>
        <begin position="611"/>
        <end position="631"/>
    </location>
</feature>
<evidence type="ECO:0000256" key="2">
    <source>
        <dbReference type="ARBA" id="ARBA00004496"/>
    </source>
</evidence>
<keyword evidence="17" id="KW-1185">Reference proteome</keyword>
<dbReference type="SUPFAM" id="SSF55804">
    <property type="entry name" value="Phoshotransferase/anion transport protein"/>
    <property type="match status" value="1"/>
</dbReference>
<dbReference type="InterPro" id="IPR013011">
    <property type="entry name" value="PTS_EIIB_2"/>
</dbReference>
<dbReference type="AlphaFoldDB" id="A0A1I2VP51"/>
<dbReference type="InterPro" id="IPR002178">
    <property type="entry name" value="PTS_EIIA_type-2_dom"/>
</dbReference>
<evidence type="ECO:0000256" key="8">
    <source>
        <dbReference type="ARBA" id="ARBA00022683"/>
    </source>
</evidence>
<dbReference type="InterPro" id="IPR003353">
    <property type="entry name" value="PTS_IIB_fruc"/>
</dbReference>
<evidence type="ECO:0000256" key="11">
    <source>
        <dbReference type="ARBA" id="ARBA00023136"/>
    </source>
</evidence>
<dbReference type="NCBIfam" id="TIGR00848">
    <property type="entry name" value="fruA"/>
    <property type="match status" value="1"/>
</dbReference>
<dbReference type="OrthoDB" id="9782569at2"/>
<dbReference type="GO" id="GO:0005886">
    <property type="term" value="C:plasma membrane"/>
    <property type="evidence" value="ECO:0007669"/>
    <property type="project" value="UniProtKB-SubCell"/>
</dbReference>
<dbReference type="InterPro" id="IPR003501">
    <property type="entry name" value="PTS_EIIB_2/3"/>
</dbReference>
<dbReference type="CDD" id="cd05569">
    <property type="entry name" value="PTS_IIB_fructose"/>
    <property type="match status" value="1"/>
</dbReference>
<dbReference type="PANTHER" id="PTHR30505:SF28">
    <property type="entry name" value="PTS SYSTEM 2-O-ALPHA-MANNOSYL-D-GLYCERATE-SPECIFIC EIIABC COMPONENT"/>
    <property type="match status" value="1"/>
</dbReference>
<keyword evidence="6" id="KW-0762">Sugar transport</keyword>
<evidence type="ECO:0000259" key="15">
    <source>
        <dbReference type="PROSITE" id="PS51104"/>
    </source>
</evidence>
<dbReference type="CDD" id="cd00211">
    <property type="entry name" value="PTS_IIA_fru"/>
    <property type="match status" value="1"/>
</dbReference>
<keyword evidence="8" id="KW-0598">Phosphotransferase system</keyword>
<dbReference type="NCBIfam" id="TIGR01427">
    <property type="entry name" value="PTS_IIC_fructo"/>
    <property type="match status" value="1"/>
</dbReference>
<dbReference type="RefSeq" id="WP_093674520.1">
    <property type="nucleotide sequence ID" value="NZ_FOOY01000028.1"/>
</dbReference>
<dbReference type="GO" id="GO:0022877">
    <property type="term" value="F:protein-N(PI)-phosphohistidine-fructose phosphotransferase system transporter activity"/>
    <property type="evidence" value="ECO:0007669"/>
    <property type="project" value="InterPro"/>
</dbReference>
<gene>
    <name evidence="16" type="ORF">SAMN02982927_03144</name>
</gene>
<keyword evidence="7" id="KW-0808">Transferase</keyword>
<dbReference type="PROSITE" id="PS51099">
    <property type="entry name" value="PTS_EIIB_TYPE_2"/>
    <property type="match status" value="1"/>
</dbReference>
<feature type="transmembrane region" description="Helical" evidence="12">
    <location>
        <begin position="508"/>
        <end position="534"/>
    </location>
</feature>
<evidence type="ECO:0000256" key="4">
    <source>
        <dbReference type="ARBA" id="ARBA00022475"/>
    </source>
</evidence>
<dbReference type="GO" id="GO:0009401">
    <property type="term" value="P:phosphoenolpyruvate-dependent sugar phosphotransferase system"/>
    <property type="evidence" value="ECO:0007669"/>
    <property type="project" value="UniProtKB-KW"/>
</dbReference>
<dbReference type="InterPro" id="IPR016152">
    <property type="entry name" value="PTrfase/Anion_transptr"/>
</dbReference>
<dbReference type="Proteomes" id="UP000198752">
    <property type="component" value="Unassembled WGS sequence"/>
</dbReference>
<dbReference type="PROSITE" id="PS51094">
    <property type="entry name" value="PTS_EIIA_TYPE_2"/>
    <property type="match status" value="1"/>
</dbReference>
<dbReference type="InterPro" id="IPR004715">
    <property type="entry name" value="PTS_IIA_fruc"/>
</dbReference>
<reference evidence="17" key="1">
    <citation type="submission" date="2016-10" db="EMBL/GenBank/DDBJ databases">
        <authorList>
            <person name="Varghese N."/>
            <person name="Submissions S."/>
        </authorList>
    </citation>
    <scope>NUCLEOTIDE SEQUENCE [LARGE SCALE GENOMIC DNA]</scope>
    <source>
        <strain evidence="17">ATCC 700379</strain>
    </source>
</reference>
<dbReference type="PANTHER" id="PTHR30505">
    <property type="entry name" value="FRUCTOSE-LIKE PERMEASE"/>
    <property type="match status" value="1"/>
</dbReference>